<reference evidence="1 2" key="1">
    <citation type="journal article" date="2014" name="PLoS Genet.">
        <title>Phylogenetically driven sequencing of extremely halophilic archaea reveals strategies for static and dynamic osmo-response.</title>
        <authorList>
            <person name="Becker E.A."/>
            <person name="Seitzer P.M."/>
            <person name="Tritt A."/>
            <person name="Larsen D."/>
            <person name="Krusor M."/>
            <person name="Yao A.I."/>
            <person name="Wu D."/>
            <person name="Madern D."/>
            <person name="Eisen J.A."/>
            <person name="Darling A.E."/>
            <person name="Facciotti M.T."/>
        </authorList>
    </citation>
    <scope>NUCLEOTIDE SEQUENCE [LARGE SCALE GENOMIC DNA]</scope>
    <source>
        <strain evidence="1 2">DSM 18795</strain>
    </source>
</reference>
<proteinExistence type="predicted"/>
<organism evidence="1 2">
    <name type="scientific">Natronococcus jeotgali DSM 18795</name>
    <dbReference type="NCBI Taxonomy" id="1227498"/>
    <lineage>
        <taxon>Archaea</taxon>
        <taxon>Methanobacteriati</taxon>
        <taxon>Methanobacteriota</taxon>
        <taxon>Stenosarchaea group</taxon>
        <taxon>Halobacteria</taxon>
        <taxon>Halobacteriales</taxon>
        <taxon>Natrialbaceae</taxon>
        <taxon>Natronococcus</taxon>
    </lineage>
</organism>
<accession>L9Y010</accession>
<protein>
    <submittedName>
        <fullName evidence="1">Uncharacterized protein</fullName>
    </submittedName>
</protein>
<comment type="caution">
    <text evidence="1">The sequence shown here is derived from an EMBL/GenBank/DDBJ whole genome shotgun (WGS) entry which is preliminary data.</text>
</comment>
<sequence length="28" mass="3434">RFQTEFGEDLFEQIKTKYEQELGRPCQL</sequence>
<dbReference type="EMBL" id="AOIA01000012">
    <property type="protein sequence ID" value="ELY67001.1"/>
    <property type="molecule type" value="Genomic_DNA"/>
</dbReference>
<feature type="non-terminal residue" evidence="1">
    <location>
        <position position="1"/>
    </location>
</feature>
<dbReference type="Proteomes" id="UP000011531">
    <property type="component" value="Unassembled WGS sequence"/>
</dbReference>
<dbReference type="AlphaFoldDB" id="L9Y010"/>
<gene>
    <name evidence="1" type="ORF">C492_00439</name>
</gene>
<evidence type="ECO:0000313" key="2">
    <source>
        <dbReference type="Proteomes" id="UP000011531"/>
    </source>
</evidence>
<name>L9Y010_9EURY</name>
<keyword evidence="2" id="KW-1185">Reference proteome</keyword>
<evidence type="ECO:0000313" key="1">
    <source>
        <dbReference type="EMBL" id="ELY67001.1"/>
    </source>
</evidence>